<evidence type="ECO:0000313" key="2">
    <source>
        <dbReference type="EMBL" id="APA11109.1"/>
    </source>
</evidence>
<feature type="region of interest" description="Disordered" evidence="1">
    <location>
        <begin position="367"/>
        <end position="493"/>
    </location>
</feature>
<dbReference type="SUPFAM" id="SSF53474">
    <property type="entry name" value="alpha/beta-Hydrolases"/>
    <property type="match status" value="1"/>
</dbReference>
<organism evidence="2 3">
    <name type="scientific">Sclerotinia sclerotiorum (strain ATCC 18683 / 1980 / Ss-1)</name>
    <name type="common">White mold</name>
    <name type="synonym">Whetzelinia sclerotiorum</name>
    <dbReference type="NCBI Taxonomy" id="665079"/>
    <lineage>
        <taxon>Eukaryota</taxon>
        <taxon>Fungi</taxon>
        <taxon>Dikarya</taxon>
        <taxon>Ascomycota</taxon>
        <taxon>Pezizomycotina</taxon>
        <taxon>Leotiomycetes</taxon>
        <taxon>Helotiales</taxon>
        <taxon>Sclerotiniaceae</taxon>
        <taxon>Sclerotinia</taxon>
    </lineage>
</organism>
<gene>
    <name evidence="2" type="ORF">sscle_07g058790</name>
</gene>
<evidence type="ECO:0000313" key="3">
    <source>
        <dbReference type="Proteomes" id="UP000177798"/>
    </source>
</evidence>
<dbReference type="PANTHER" id="PTHR47842">
    <property type="entry name" value="EXPRESSED PROTEIN"/>
    <property type="match status" value="1"/>
</dbReference>
<evidence type="ECO:0000256" key="1">
    <source>
        <dbReference type="SAM" id="MobiDB-lite"/>
    </source>
</evidence>
<dbReference type="VEuPathDB" id="FungiDB:sscle_07g058790"/>
<feature type="compositionally biased region" description="Basic and acidic residues" evidence="1">
    <location>
        <begin position="483"/>
        <end position="493"/>
    </location>
</feature>
<dbReference type="AlphaFoldDB" id="A0A1D9Q893"/>
<feature type="compositionally biased region" description="Low complexity" evidence="1">
    <location>
        <begin position="367"/>
        <end position="395"/>
    </location>
</feature>
<dbReference type="Proteomes" id="UP000177798">
    <property type="component" value="Chromosome 7"/>
</dbReference>
<dbReference type="PANTHER" id="PTHR47842:SF1">
    <property type="entry name" value="DUF676 DOMAIN-CONTAINING PROTEIN"/>
    <property type="match status" value="1"/>
</dbReference>
<dbReference type="EMBL" id="CP017820">
    <property type="protein sequence ID" value="APA11109.1"/>
    <property type="molecule type" value="Genomic_DNA"/>
</dbReference>
<dbReference type="InterPro" id="IPR029058">
    <property type="entry name" value="AB_hydrolase_fold"/>
</dbReference>
<dbReference type="OrthoDB" id="442243at2759"/>
<dbReference type="Gene3D" id="3.40.50.1820">
    <property type="entry name" value="alpha/beta hydrolase"/>
    <property type="match status" value="1"/>
</dbReference>
<proteinExistence type="predicted"/>
<evidence type="ECO:0008006" key="4">
    <source>
        <dbReference type="Google" id="ProtNLM"/>
    </source>
</evidence>
<name>A0A1D9Q893_SCLS1</name>
<accession>A0A1D9Q893</accession>
<feature type="compositionally biased region" description="Low complexity" evidence="1">
    <location>
        <begin position="405"/>
        <end position="476"/>
    </location>
</feature>
<sequence>MKKTLLLCFIHGFKGGDDTFGSFPEHLRALVSHSLPKVNVRAITYPQYETRGDLGECVSRFRDWLQEKIIDIEVKNGTPSPTVDPSVRTILIGHSMGGIVAADTVLGITSDKVLDSKETTDALNAFMFPYIQGVLAFDTPYLGISPGVVAHGAEGHYNAATSAFAQVSSFAGAIWGEKEVDKTVNEKKPVAALPAPPAPEAPAWKKWGTLAMYAGAAGAVAVGGAAAYFKKDQIQEGWSWVGSHLEFVGCLMKGEELKRRVSGMVTLQKELQVGWANLYTRLGKEAVSKADGSLVGSVMGNQRTFCNLPKSNAKSFFREAINDKAADETSAHMTMFFPKDNPGYYALSEDAKKLIVEWSSNEWYESSTRQSSTGQSTTGQSSSGQSSSGQSSSRRPSIGHPSIKRSSTGQSSTEQSSTRRSSTGHSSTRQSSTKRSSTGQSSTEQSSTRRSSTGHSSTGHSSTRRSSTGHSSTGHSSTRRKSTKDINVEHELR</sequence>
<reference evidence="3" key="1">
    <citation type="journal article" date="2017" name="Genome Biol. Evol.">
        <title>The complete genome sequence of the phytopathogenic fungus Sclerotinia sclerotiorum reveals insights into the genome architecture of broad host range pathogens.</title>
        <authorList>
            <person name="Derbyshire M."/>
            <person name="Denton-Giles M."/>
            <person name="Hegedus D."/>
            <person name="Seifbarghy S."/>
            <person name="Rollins J."/>
            <person name="van Kan J."/>
            <person name="Seidl M.F."/>
            <person name="Faino L."/>
            <person name="Mbengue M."/>
            <person name="Navaud O."/>
            <person name="Raffaele S."/>
            <person name="Hammond-Kosack K."/>
            <person name="Heard S."/>
            <person name="Oliver R."/>
        </authorList>
    </citation>
    <scope>NUCLEOTIDE SEQUENCE [LARGE SCALE GENOMIC DNA]</scope>
    <source>
        <strain evidence="3">ATCC 18683 / 1980 / Ss-1</strain>
    </source>
</reference>
<protein>
    <recommendedName>
        <fullName evidence="4">DUF676 domain-containing protein</fullName>
    </recommendedName>
</protein>